<evidence type="ECO:0000256" key="1">
    <source>
        <dbReference type="ARBA" id="ARBA00023015"/>
    </source>
</evidence>
<feature type="domain" description="HTH tetR-type" evidence="5">
    <location>
        <begin position="141"/>
        <end position="207"/>
    </location>
</feature>
<dbReference type="PROSITE" id="PS50977">
    <property type="entry name" value="HTH_TETR_2"/>
    <property type="match status" value="1"/>
</dbReference>
<dbReference type="InterPro" id="IPR050109">
    <property type="entry name" value="HTH-type_TetR-like_transc_reg"/>
</dbReference>
<dbReference type="PATRIC" id="fig|1329909.3.peg.2761"/>
<dbReference type="AlphaFoldDB" id="T0I3Q4"/>
<gene>
    <name evidence="6" type="ORF">L288_14390</name>
</gene>
<evidence type="ECO:0000313" key="6">
    <source>
        <dbReference type="EMBL" id="EQB04264.1"/>
    </source>
</evidence>
<dbReference type="SUPFAM" id="SSF46689">
    <property type="entry name" value="Homeodomain-like"/>
    <property type="match status" value="1"/>
</dbReference>
<comment type="caution">
    <text evidence="6">The sequence shown here is derived from an EMBL/GenBank/DDBJ whole genome shotgun (WGS) entry which is preliminary data.</text>
</comment>
<keyword evidence="1" id="KW-0805">Transcription regulation</keyword>
<dbReference type="Proteomes" id="UP000015525">
    <property type="component" value="Unassembled WGS sequence"/>
</dbReference>
<dbReference type="GO" id="GO:0003700">
    <property type="term" value="F:DNA-binding transcription factor activity"/>
    <property type="evidence" value="ECO:0007669"/>
    <property type="project" value="TreeGrafter"/>
</dbReference>
<evidence type="ECO:0000259" key="5">
    <source>
        <dbReference type="PROSITE" id="PS50977"/>
    </source>
</evidence>
<dbReference type="GO" id="GO:0000976">
    <property type="term" value="F:transcription cis-regulatory region binding"/>
    <property type="evidence" value="ECO:0007669"/>
    <property type="project" value="TreeGrafter"/>
</dbReference>
<evidence type="ECO:0000256" key="4">
    <source>
        <dbReference type="PROSITE-ProRule" id="PRU00335"/>
    </source>
</evidence>
<keyword evidence="2 4" id="KW-0238">DNA-binding</keyword>
<dbReference type="RefSeq" id="WP_021238997.1">
    <property type="nucleotide sequence ID" value="NZ_ATHO01000130.1"/>
</dbReference>
<dbReference type="EMBL" id="ATHO01000130">
    <property type="protein sequence ID" value="EQB04264.1"/>
    <property type="molecule type" value="Genomic_DNA"/>
</dbReference>
<evidence type="ECO:0000256" key="2">
    <source>
        <dbReference type="ARBA" id="ARBA00023125"/>
    </source>
</evidence>
<reference evidence="6 7" key="1">
    <citation type="journal article" date="2013" name="Genome Announc.">
        <title>Draft Genome Sequence of Sphingobium quisquiliarum Strain P25T, a Novel Hexachlorocyclohexane (HCH)-Degrading Bacterium Isolated from an HCH Dumpsite.</title>
        <authorList>
            <person name="Kumar Singh A."/>
            <person name="Sangwan N."/>
            <person name="Sharma A."/>
            <person name="Gupta V."/>
            <person name="Khurana J.P."/>
            <person name="Lal R."/>
        </authorList>
    </citation>
    <scope>NUCLEOTIDE SEQUENCE [LARGE SCALE GENOMIC DNA]</scope>
    <source>
        <strain evidence="6 7">P25</strain>
    </source>
</reference>
<evidence type="ECO:0000256" key="3">
    <source>
        <dbReference type="ARBA" id="ARBA00023163"/>
    </source>
</evidence>
<dbReference type="PROSITE" id="PS01081">
    <property type="entry name" value="HTH_TETR_1"/>
    <property type="match status" value="1"/>
</dbReference>
<dbReference type="InterPro" id="IPR023772">
    <property type="entry name" value="DNA-bd_HTH_TetR-type_CS"/>
</dbReference>
<protein>
    <recommendedName>
        <fullName evidence="5">HTH tetR-type domain-containing protein</fullName>
    </recommendedName>
</protein>
<dbReference type="PANTHER" id="PTHR30055:SF234">
    <property type="entry name" value="HTH-TYPE TRANSCRIPTIONAL REGULATOR BETI"/>
    <property type="match status" value="1"/>
</dbReference>
<dbReference type="InterPro" id="IPR009057">
    <property type="entry name" value="Homeodomain-like_sf"/>
</dbReference>
<name>T0I3Q4_9SPHN</name>
<dbReference type="PANTHER" id="PTHR30055">
    <property type="entry name" value="HTH-TYPE TRANSCRIPTIONAL REGULATOR RUTR"/>
    <property type="match status" value="1"/>
</dbReference>
<dbReference type="InterPro" id="IPR025161">
    <property type="entry name" value="IS402-like_dom"/>
</dbReference>
<evidence type="ECO:0000313" key="7">
    <source>
        <dbReference type="Proteomes" id="UP000015525"/>
    </source>
</evidence>
<accession>T0I3Q4</accession>
<dbReference type="InterPro" id="IPR001647">
    <property type="entry name" value="HTH_TetR"/>
</dbReference>
<proteinExistence type="predicted"/>
<dbReference type="Gene3D" id="1.10.357.10">
    <property type="entry name" value="Tetracycline Repressor, domain 2"/>
    <property type="match status" value="1"/>
</dbReference>
<dbReference type="Pfam" id="PF13340">
    <property type="entry name" value="DUF4096"/>
    <property type="match status" value="1"/>
</dbReference>
<keyword evidence="3" id="KW-0804">Transcription</keyword>
<sequence>MISATLWKEIEPLLPRNGRAADRVYKRAEGGGRKRNDDRLMFTAVLEKFATGQAWRDLTGDVYGSGSAVHARFRQWEKAGLIEALEHQGLLDHPELRPLCDAVAIRRASDMQAAKKRRESAQFPLLPIASAEPLPITARGRRIRLEIIAAAQRLFHRNGGEQGGGFETTTAEAIAAEAGVSTRTFFRYFQSKMDVIYLDLSYGLRDLGMELDRRLPHDKPVEQVLIAWFTSTLAMTHSEINRDRMRRAYSSPNFLARRGLFIMESQSIIFERLSRQQPYSGHGPMCRLISGILASMLDMINEAWAQRGAVPDEEMLTDMQQAFSAIGEVDLAHVLDKALREHALTPPTPIRKFL</sequence>
<organism evidence="6 7">
    <name type="scientific">Sphingobium quisquiliarum P25</name>
    <dbReference type="NCBI Taxonomy" id="1329909"/>
    <lineage>
        <taxon>Bacteria</taxon>
        <taxon>Pseudomonadati</taxon>
        <taxon>Pseudomonadota</taxon>
        <taxon>Alphaproteobacteria</taxon>
        <taxon>Sphingomonadales</taxon>
        <taxon>Sphingomonadaceae</taxon>
        <taxon>Sphingobium</taxon>
    </lineage>
</organism>
<feature type="DNA-binding region" description="H-T-H motif" evidence="4">
    <location>
        <begin position="170"/>
        <end position="189"/>
    </location>
</feature>
<keyword evidence="7" id="KW-1185">Reference proteome</keyword>
<dbReference type="Pfam" id="PF00440">
    <property type="entry name" value="TetR_N"/>
    <property type="match status" value="1"/>
</dbReference>